<dbReference type="Proteomes" id="UP000831290">
    <property type="component" value="Chromosome"/>
</dbReference>
<dbReference type="AlphaFoldDB" id="A0A9E6ZZR5"/>
<reference evidence="4" key="1">
    <citation type="submission" date="2022-03" db="EMBL/GenBank/DDBJ databases">
        <title>Description of Abyssus ytuae gen. nov., sp. nov., a novel member of the family Flavobacteriaceae isolated from the sediment of Mariana Trench.</title>
        <authorList>
            <person name="Zhang J."/>
            <person name="Xu X."/>
        </authorList>
    </citation>
    <scope>NUCLEOTIDE SEQUENCE</scope>
    <source>
        <strain evidence="4">MT3330</strain>
    </source>
</reference>
<dbReference type="KEGG" id="fbm:MQE35_14210"/>
<dbReference type="InterPro" id="IPR036179">
    <property type="entry name" value="Ig-like_dom_sf"/>
</dbReference>
<dbReference type="NCBIfam" id="TIGR01451">
    <property type="entry name" value="B_ant_repeat"/>
    <property type="match status" value="1"/>
</dbReference>
<gene>
    <name evidence="4" type="ORF">MQE35_14210</name>
</gene>
<sequence>MDNYTPARLLLTFSIFFTLSFSFGQDTFLDNFNTQSYSNNNGTQNWSTNWIENDPDGAAGPVGNYVGITGGRLFFHWAYANYESIRRSANLSSYDSAVLSFNWQTVGLDNNESLRIQISNNGGASYTQIGTFGGNSSGTFSFDISAYISTNTTIRFINTQTNWENGEYFYADNVRITATSSNTANLVTVKTLSSGDTTPAEGDTVTYTITVTNNGPDQATNVSLNDALPAGLTPTGNNGAVSQGTYSAPAWNIGTLNNGATATLTIEGTVNAGQAGNSITNNTTAASGNETDSTTAGDVLSQSVIVVVDTDGDGIEDTVDVDDDNDGIYDIDELSNCDPSDPIITNTIFFEDFGTDTGSSTTTPYTNYIYVAVPGGDVNDGMYTIHDDIQQTATWASSIWQNIGDHTTGTVGDGRMGIFNANNTSGLEFYRRLLTNVDVNATVDVSLWVMNLDVTGSGNGRERPNITIFFEQNGTTVHSFNTGDVPQYALGDTNAWNNFTSSFTPSSSDPIEIVMVNNADGGLGNDLAIDDILISQSYCDSDGDGIINTLEFDSDADGCNDVVEAGFTDPDNDGFLGNSPVSVNPDGTVIWTDGYTTPADGNSDGIYDFAQAGSAPTIDTHPSDQFVLLGDNATFSVVATGNDLIYQWQVSTDGNATYTDIAGANNSSYTVNAVSSSENGNYYRVLVSNSAYACTTLISNSALLSTSGDNDGDGIADITDIDDDNDGITDYDELIICGNSLTYEFYDLAPTGSTVDNIPVTGYLSRGNITEIDVDALQASVDPGDADTFSIRYTGYINITATGNYTFYTNSDDGSKVYIDGIEVVDNDGLHAVVESSGSINLTTGMHDIEILFFENGGGESLTVDYSGPSISRQSLPFSILLPRICDTDLDGISNHLDSDSDADGCNDVVEAGFTDPDNDGFLGNSPVSVNPDGTVIWTDGYTTPADENGDSVHDYVQAGSVPVITLQPVDQVGFVGGTATFNIADNGNTYQWQVSTNGGLTFNDIADGAIYSGTQSNTLTVNITDLNMKDFDYQVIVSNSDYFCTNITSNSASLLVRINTVITNRKITYRVNGN</sequence>
<dbReference type="InterPro" id="IPR037524">
    <property type="entry name" value="PA14/GLEYA"/>
</dbReference>
<dbReference type="PROSITE" id="PS50835">
    <property type="entry name" value="IG_LIKE"/>
    <property type="match status" value="1"/>
</dbReference>
<evidence type="ECO:0000256" key="1">
    <source>
        <dbReference type="SAM" id="SignalP"/>
    </source>
</evidence>
<dbReference type="Gene3D" id="3.90.182.10">
    <property type="entry name" value="Toxin - Anthrax Protective Antigen,domain 1"/>
    <property type="match status" value="1"/>
</dbReference>
<evidence type="ECO:0000259" key="3">
    <source>
        <dbReference type="PROSITE" id="PS51820"/>
    </source>
</evidence>
<proteinExistence type="predicted"/>
<feature type="domain" description="Ig-like" evidence="2">
    <location>
        <begin position="616"/>
        <end position="705"/>
    </location>
</feature>
<dbReference type="InterPro" id="IPR001434">
    <property type="entry name" value="OmcB-like_DUF11"/>
</dbReference>
<protein>
    <submittedName>
        <fullName evidence="4">PA14 domain-containing protein</fullName>
    </submittedName>
</protein>
<dbReference type="InterPro" id="IPR013783">
    <property type="entry name" value="Ig-like_fold"/>
</dbReference>
<dbReference type="RefSeq" id="WP_255842130.1">
    <property type="nucleotide sequence ID" value="NZ_CP094358.1"/>
</dbReference>
<name>A0A9E6ZZR5_9FLAO</name>
<dbReference type="InterPro" id="IPR011658">
    <property type="entry name" value="PA14_dom"/>
</dbReference>
<organism evidence="4 5">
    <name type="scientific">Abyssalbus ytuae</name>
    <dbReference type="NCBI Taxonomy" id="2926907"/>
    <lineage>
        <taxon>Bacteria</taxon>
        <taxon>Pseudomonadati</taxon>
        <taxon>Bacteroidota</taxon>
        <taxon>Flavobacteriia</taxon>
        <taxon>Flavobacteriales</taxon>
        <taxon>Flavobacteriaceae</taxon>
        <taxon>Abyssalbus</taxon>
    </lineage>
</organism>
<evidence type="ECO:0000259" key="2">
    <source>
        <dbReference type="PROSITE" id="PS50835"/>
    </source>
</evidence>
<dbReference type="InterPro" id="IPR047589">
    <property type="entry name" value="DUF11_rpt"/>
</dbReference>
<dbReference type="EMBL" id="CP094358">
    <property type="protein sequence ID" value="UOB16881.1"/>
    <property type="molecule type" value="Genomic_DNA"/>
</dbReference>
<dbReference type="PROSITE" id="PS00018">
    <property type="entry name" value="EF_HAND_1"/>
    <property type="match status" value="1"/>
</dbReference>
<dbReference type="InterPro" id="IPR007110">
    <property type="entry name" value="Ig-like_dom"/>
</dbReference>
<evidence type="ECO:0000313" key="5">
    <source>
        <dbReference type="Proteomes" id="UP000831290"/>
    </source>
</evidence>
<dbReference type="SUPFAM" id="SSF48726">
    <property type="entry name" value="Immunoglobulin"/>
    <property type="match status" value="1"/>
</dbReference>
<keyword evidence="5" id="KW-1185">Reference proteome</keyword>
<dbReference type="PROSITE" id="PS51820">
    <property type="entry name" value="PA14"/>
    <property type="match status" value="1"/>
</dbReference>
<dbReference type="InterPro" id="IPR018247">
    <property type="entry name" value="EF_Hand_1_Ca_BS"/>
</dbReference>
<feature type="chain" id="PRO_5038659747" evidence="1">
    <location>
        <begin position="25"/>
        <end position="1075"/>
    </location>
</feature>
<accession>A0A9E6ZZR5</accession>
<dbReference type="SUPFAM" id="SSF56988">
    <property type="entry name" value="Anthrax protective antigen"/>
    <property type="match status" value="1"/>
</dbReference>
<keyword evidence="1" id="KW-0732">Signal</keyword>
<evidence type="ECO:0000313" key="4">
    <source>
        <dbReference type="EMBL" id="UOB16881.1"/>
    </source>
</evidence>
<dbReference type="Pfam" id="PF01345">
    <property type="entry name" value="DUF11"/>
    <property type="match status" value="1"/>
</dbReference>
<feature type="signal peptide" evidence="1">
    <location>
        <begin position="1"/>
        <end position="24"/>
    </location>
</feature>
<dbReference type="Gene3D" id="2.60.40.3080">
    <property type="match status" value="1"/>
</dbReference>
<dbReference type="SMART" id="SM00758">
    <property type="entry name" value="PA14"/>
    <property type="match status" value="1"/>
</dbReference>
<dbReference type="Gene3D" id="2.60.40.10">
    <property type="entry name" value="Immunoglobulins"/>
    <property type="match status" value="1"/>
</dbReference>
<feature type="domain" description="PA14" evidence="3">
    <location>
        <begin position="736"/>
        <end position="880"/>
    </location>
</feature>
<dbReference type="Pfam" id="PF07691">
    <property type="entry name" value="PA14"/>
    <property type="match status" value="1"/>
</dbReference>